<feature type="binding site" description="axial binding residue" evidence="12">
    <location>
        <position position="444"/>
    </location>
    <ligand>
        <name>heme</name>
        <dbReference type="ChEBI" id="CHEBI:30413"/>
    </ligand>
    <ligandPart>
        <name>Fe</name>
        <dbReference type="ChEBI" id="CHEBI:18248"/>
    </ligandPart>
</feature>
<dbReference type="InterPro" id="IPR002401">
    <property type="entry name" value="Cyt_P450_E_grp-I"/>
</dbReference>
<dbReference type="GO" id="GO:0005506">
    <property type="term" value="F:iron ion binding"/>
    <property type="evidence" value="ECO:0007669"/>
    <property type="project" value="InterPro"/>
</dbReference>
<dbReference type="OrthoDB" id="1470350at2759"/>
<keyword evidence="6 12" id="KW-0479">Metal-binding</keyword>
<evidence type="ECO:0000313" key="15">
    <source>
        <dbReference type="EMBL" id="QUC21403.1"/>
    </source>
</evidence>
<dbReference type="EMBL" id="CP072756">
    <property type="protein sequence ID" value="QUC21403.1"/>
    <property type="molecule type" value="Genomic_DNA"/>
</dbReference>
<dbReference type="SUPFAM" id="SSF48264">
    <property type="entry name" value="Cytochrome P450"/>
    <property type="match status" value="1"/>
</dbReference>
<gene>
    <name evidence="15" type="ORF">UV8b_05646</name>
    <name evidence="14" type="ORF">UVI_02017140</name>
</gene>
<dbReference type="GO" id="GO:0016020">
    <property type="term" value="C:membrane"/>
    <property type="evidence" value="ECO:0007669"/>
    <property type="project" value="UniProtKB-SubCell"/>
</dbReference>
<dbReference type="HOGENOM" id="CLU_001570_27_0_1"/>
<evidence type="ECO:0000313" key="14">
    <source>
        <dbReference type="EMBL" id="GAO16328.1"/>
    </source>
</evidence>
<dbReference type="GO" id="GO:0020037">
    <property type="term" value="F:heme binding"/>
    <property type="evidence" value="ECO:0007669"/>
    <property type="project" value="InterPro"/>
</dbReference>
<evidence type="ECO:0000256" key="7">
    <source>
        <dbReference type="ARBA" id="ARBA00022989"/>
    </source>
</evidence>
<dbReference type="PRINTS" id="PR00463">
    <property type="entry name" value="EP450I"/>
</dbReference>
<protein>
    <submittedName>
        <fullName evidence="14">Uncharacterized protein</fullName>
    </submittedName>
</protein>
<keyword evidence="9 12" id="KW-0408">Iron</keyword>
<keyword evidence="5" id="KW-0812">Transmembrane</keyword>
<evidence type="ECO:0000313" key="17">
    <source>
        <dbReference type="Proteomes" id="UP000054053"/>
    </source>
</evidence>
<name>A0A063C9T4_USTVR</name>
<dbReference type="InterPro" id="IPR036396">
    <property type="entry name" value="Cyt_P450_sf"/>
</dbReference>
<keyword evidence="4 12" id="KW-0349">Heme</keyword>
<dbReference type="GeneID" id="66066423"/>
<evidence type="ECO:0000256" key="13">
    <source>
        <dbReference type="RuleBase" id="RU000461"/>
    </source>
</evidence>
<dbReference type="InterPro" id="IPR047146">
    <property type="entry name" value="Cyt_P450_E_CYP52_fungi"/>
</dbReference>
<dbReference type="EMBL" id="BBTG02000006">
    <property type="protein sequence ID" value="GAO16328.1"/>
    <property type="molecule type" value="Genomic_DNA"/>
</dbReference>
<reference evidence="15" key="3">
    <citation type="submission" date="2020-03" db="EMBL/GenBank/DDBJ databases">
        <title>A mixture of massive structural variations and highly conserved coding sequences in Ustilaginoidea virens genome.</title>
        <authorList>
            <person name="Zhang K."/>
            <person name="Zhao Z."/>
            <person name="Zhang Z."/>
            <person name="Li Y."/>
            <person name="Hsiang T."/>
            <person name="Sun W."/>
        </authorList>
    </citation>
    <scope>NUCLEOTIDE SEQUENCE</scope>
    <source>
        <strain evidence="15">UV-8b</strain>
    </source>
</reference>
<dbReference type="InterPro" id="IPR001128">
    <property type="entry name" value="Cyt_P450"/>
</dbReference>
<dbReference type="STRING" id="1159556.A0A063C9T4"/>
<dbReference type="Gene3D" id="1.10.630.10">
    <property type="entry name" value="Cytochrome P450"/>
    <property type="match status" value="1"/>
</dbReference>
<keyword evidence="10 13" id="KW-0503">Monooxygenase</keyword>
<dbReference type="Proteomes" id="UP000027002">
    <property type="component" value="Chromosome 4"/>
</dbReference>
<sequence length="498" mass="56959">MILQIIYTISAAVLLIPLTFHVREWWSRCRFSKRHGCQPLSRLKTLDPVFGLDHLLEIKEAAANHRVLECWHKRHFVEYGHTFQMNLVGNDIIMTREPENIQAILATKFHDFEIGERRRIISKKFAGVGFLNADGHVWQLARALARPGFMKSQINLDMFEKHLNVWFCSLPNSSSPVDFQQWAFRYTLDVASDFLFGSSPGILSAGATETARKFAWAFDVGTEGIAQRIRLGKLAWLYRNSEENEACQIVHDYIDAMVSVAVAARSTCPQEHEGDGGSFLHALVNTGMTQEEIRFQMLSLLLGGRDTTACLMSAAMWEISRRPNVQARLRQEMSKISGMRPSIKDLKEMTYLTWVLRETLRLYPPVPMNSRRAARDTCLPRGGGPDGSHPIFVRKGQEVMYQVWSMHRRTDLWGEDADDFNPDRWATARQHFNFLPFNAGPRICLGQQFAYAEAGYVLVRFLQEYSRIEGVDTQQPWTEKLGLTCCILQGVQVKLLRA</sequence>
<dbReference type="InterPro" id="IPR017972">
    <property type="entry name" value="Cyt_P450_CS"/>
</dbReference>
<evidence type="ECO:0000256" key="1">
    <source>
        <dbReference type="ARBA" id="ARBA00001971"/>
    </source>
</evidence>
<keyword evidence="11" id="KW-0472">Membrane</keyword>
<evidence type="ECO:0000256" key="4">
    <source>
        <dbReference type="ARBA" id="ARBA00022617"/>
    </source>
</evidence>
<keyword evidence="7" id="KW-1133">Transmembrane helix</keyword>
<reference evidence="17" key="2">
    <citation type="journal article" date="2016" name="Genome Announc.">
        <title>Genome sequence of Ustilaginoidea virens IPU010, a rice pathogenic fungus causing false smut.</title>
        <authorList>
            <person name="Kumagai T."/>
            <person name="Ishii T."/>
            <person name="Terai G."/>
            <person name="Umemura M."/>
            <person name="Machida M."/>
            <person name="Asai K."/>
        </authorList>
    </citation>
    <scope>NUCLEOTIDE SEQUENCE [LARGE SCALE GENOMIC DNA]</scope>
    <source>
        <strain evidence="17">IPU010</strain>
    </source>
</reference>
<dbReference type="CDD" id="cd11063">
    <property type="entry name" value="CYP52"/>
    <property type="match status" value="1"/>
</dbReference>
<dbReference type="AlphaFoldDB" id="A0A063C9T4"/>
<evidence type="ECO:0000256" key="2">
    <source>
        <dbReference type="ARBA" id="ARBA00004167"/>
    </source>
</evidence>
<dbReference type="RefSeq" id="XP_042999076.1">
    <property type="nucleotide sequence ID" value="XM_043143143.1"/>
</dbReference>
<dbReference type="PRINTS" id="PR00385">
    <property type="entry name" value="P450"/>
</dbReference>
<evidence type="ECO:0000256" key="5">
    <source>
        <dbReference type="ARBA" id="ARBA00022692"/>
    </source>
</evidence>
<evidence type="ECO:0000256" key="9">
    <source>
        <dbReference type="ARBA" id="ARBA00023004"/>
    </source>
</evidence>
<dbReference type="Proteomes" id="UP000054053">
    <property type="component" value="Unassembled WGS sequence"/>
</dbReference>
<dbReference type="PANTHER" id="PTHR24287">
    <property type="entry name" value="P450, PUTATIVE (EUROFUNG)-RELATED"/>
    <property type="match status" value="1"/>
</dbReference>
<evidence type="ECO:0000256" key="3">
    <source>
        <dbReference type="ARBA" id="ARBA00010617"/>
    </source>
</evidence>
<proteinExistence type="inferred from homology"/>
<comment type="similarity">
    <text evidence="3 13">Belongs to the cytochrome P450 family.</text>
</comment>
<evidence type="ECO:0000256" key="8">
    <source>
        <dbReference type="ARBA" id="ARBA00023002"/>
    </source>
</evidence>
<organism evidence="14 17">
    <name type="scientific">Ustilaginoidea virens</name>
    <name type="common">Rice false smut fungus</name>
    <name type="synonym">Villosiclava virens</name>
    <dbReference type="NCBI Taxonomy" id="1159556"/>
    <lineage>
        <taxon>Eukaryota</taxon>
        <taxon>Fungi</taxon>
        <taxon>Dikarya</taxon>
        <taxon>Ascomycota</taxon>
        <taxon>Pezizomycotina</taxon>
        <taxon>Sordariomycetes</taxon>
        <taxon>Hypocreomycetidae</taxon>
        <taxon>Hypocreales</taxon>
        <taxon>Clavicipitaceae</taxon>
        <taxon>Ustilaginoidea</taxon>
    </lineage>
</organism>
<comment type="cofactor">
    <cofactor evidence="1 12">
        <name>heme</name>
        <dbReference type="ChEBI" id="CHEBI:30413"/>
    </cofactor>
</comment>
<dbReference type="GO" id="GO:0004497">
    <property type="term" value="F:monooxygenase activity"/>
    <property type="evidence" value="ECO:0007669"/>
    <property type="project" value="UniProtKB-KW"/>
</dbReference>
<evidence type="ECO:0000256" key="11">
    <source>
        <dbReference type="ARBA" id="ARBA00023136"/>
    </source>
</evidence>
<dbReference type="PANTHER" id="PTHR24287:SF1">
    <property type="entry name" value="P450, PUTATIVE (EUROFUNG)-RELATED"/>
    <property type="match status" value="1"/>
</dbReference>
<evidence type="ECO:0000313" key="16">
    <source>
        <dbReference type="Proteomes" id="UP000027002"/>
    </source>
</evidence>
<comment type="subcellular location">
    <subcellularLocation>
        <location evidence="2">Membrane</location>
        <topology evidence="2">Single-pass membrane protein</topology>
    </subcellularLocation>
</comment>
<keyword evidence="16" id="KW-1185">Reference proteome</keyword>
<dbReference type="KEGG" id="uvi:66066423"/>
<dbReference type="PROSITE" id="PS00086">
    <property type="entry name" value="CYTOCHROME_P450"/>
    <property type="match status" value="1"/>
</dbReference>
<evidence type="ECO:0000256" key="10">
    <source>
        <dbReference type="ARBA" id="ARBA00023033"/>
    </source>
</evidence>
<dbReference type="Pfam" id="PF00067">
    <property type="entry name" value="p450"/>
    <property type="match status" value="1"/>
</dbReference>
<dbReference type="GO" id="GO:0016705">
    <property type="term" value="F:oxidoreductase activity, acting on paired donors, with incorporation or reduction of molecular oxygen"/>
    <property type="evidence" value="ECO:0007669"/>
    <property type="project" value="InterPro"/>
</dbReference>
<accession>A0A063C9T4</accession>
<evidence type="ECO:0000256" key="12">
    <source>
        <dbReference type="PIRSR" id="PIRSR602401-1"/>
    </source>
</evidence>
<evidence type="ECO:0000256" key="6">
    <source>
        <dbReference type="ARBA" id="ARBA00022723"/>
    </source>
</evidence>
<reference evidence="14" key="1">
    <citation type="journal article" date="2016" name="Genome Announc.">
        <title>Genome Sequence of Ustilaginoidea virens IPU010, a Rice Pathogenic Fungus Causing False Smut.</title>
        <authorList>
            <person name="Kumagai T."/>
            <person name="Ishii T."/>
            <person name="Terai G."/>
            <person name="Umemura M."/>
            <person name="Machida M."/>
            <person name="Asai K."/>
        </authorList>
    </citation>
    <scope>NUCLEOTIDE SEQUENCE [LARGE SCALE GENOMIC DNA]</scope>
    <source>
        <strain evidence="14">IPU010</strain>
    </source>
</reference>
<keyword evidence="8 13" id="KW-0560">Oxidoreductase</keyword>